<comment type="subcellular location">
    <subcellularLocation>
        <location evidence="1">Cell membrane</location>
    </subcellularLocation>
    <subcellularLocation>
        <location evidence="9">Endomembrane system</location>
        <topology evidence="9">Single-pass membrane protein</topology>
    </subcellularLocation>
</comment>
<dbReference type="PANTHER" id="PTHR48052">
    <property type="entry name" value="UNNAMED PRODUCT"/>
    <property type="match status" value="1"/>
</dbReference>
<dbReference type="EMBL" id="HBGT01004674">
    <property type="protein sequence ID" value="CAD9389325.1"/>
    <property type="molecule type" value="Transcribed_RNA"/>
</dbReference>
<reference evidence="11" key="1">
    <citation type="submission" date="2021-01" db="EMBL/GenBank/DDBJ databases">
        <authorList>
            <person name="Corre E."/>
            <person name="Pelletier E."/>
            <person name="Niang G."/>
            <person name="Scheremetjew M."/>
            <person name="Finn R."/>
            <person name="Kale V."/>
            <person name="Holt S."/>
            <person name="Cochrane G."/>
            <person name="Meng A."/>
            <person name="Brown T."/>
            <person name="Cohen L."/>
        </authorList>
    </citation>
    <scope>NUCLEOTIDE SEQUENCE</scope>
    <source>
        <strain evidence="11">RCC1693</strain>
    </source>
</reference>
<keyword evidence="8" id="KW-0325">Glycoprotein</keyword>
<feature type="region of interest" description="Disordered" evidence="10">
    <location>
        <begin position="297"/>
        <end position="316"/>
    </location>
</feature>
<keyword evidence="2" id="KW-1003">Cell membrane</keyword>
<keyword evidence="5" id="KW-1133">Transmembrane helix</keyword>
<name>A0A7S2FEE1_9STRA</name>
<dbReference type="Gene3D" id="3.80.10.10">
    <property type="entry name" value="Ribonuclease Inhibitor"/>
    <property type="match status" value="1"/>
</dbReference>
<proteinExistence type="predicted"/>
<feature type="compositionally biased region" description="Basic and acidic residues" evidence="10">
    <location>
        <begin position="297"/>
        <end position="306"/>
    </location>
</feature>
<evidence type="ECO:0000256" key="1">
    <source>
        <dbReference type="ARBA" id="ARBA00004236"/>
    </source>
</evidence>
<evidence type="ECO:0000256" key="5">
    <source>
        <dbReference type="ARBA" id="ARBA00022989"/>
    </source>
</evidence>
<evidence type="ECO:0000256" key="6">
    <source>
        <dbReference type="ARBA" id="ARBA00023136"/>
    </source>
</evidence>
<evidence type="ECO:0000256" key="3">
    <source>
        <dbReference type="ARBA" id="ARBA00022692"/>
    </source>
</evidence>
<dbReference type="PANTHER" id="PTHR48052:SF8">
    <property type="entry name" value="LRR RECEPTOR-LIKE SERINE_THREONINE-PROTEIN KINASE FLS2"/>
    <property type="match status" value="1"/>
</dbReference>
<dbReference type="GO" id="GO:0012505">
    <property type="term" value="C:endomembrane system"/>
    <property type="evidence" value="ECO:0007669"/>
    <property type="project" value="UniProtKB-SubCell"/>
</dbReference>
<evidence type="ECO:0000256" key="7">
    <source>
        <dbReference type="ARBA" id="ARBA00023170"/>
    </source>
</evidence>
<gene>
    <name evidence="11" type="ORF">FPAR1323_LOCUS2566</name>
</gene>
<evidence type="ECO:0000313" key="11">
    <source>
        <dbReference type="EMBL" id="CAD9389325.1"/>
    </source>
</evidence>
<keyword evidence="6" id="KW-0472">Membrane</keyword>
<evidence type="ECO:0000256" key="9">
    <source>
        <dbReference type="ARBA" id="ARBA00037847"/>
    </source>
</evidence>
<evidence type="ECO:0000256" key="10">
    <source>
        <dbReference type="SAM" id="MobiDB-lite"/>
    </source>
</evidence>
<evidence type="ECO:0000256" key="2">
    <source>
        <dbReference type="ARBA" id="ARBA00022475"/>
    </source>
</evidence>
<evidence type="ECO:0000256" key="8">
    <source>
        <dbReference type="ARBA" id="ARBA00023180"/>
    </source>
</evidence>
<organism evidence="11">
    <name type="scientific">Florenciella parvula</name>
    <dbReference type="NCBI Taxonomy" id="236787"/>
    <lineage>
        <taxon>Eukaryota</taxon>
        <taxon>Sar</taxon>
        <taxon>Stramenopiles</taxon>
        <taxon>Ochrophyta</taxon>
        <taxon>Dictyochophyceae</taxon>
        <taxon>Florenciellales</taxon>
        <taxon>Florenciella</taxon>
    </lineage>
</organism>
<dbReference type="GO" id="GO:0005886">
    <property type="term" value="C:plasma membrane"/>
    <property type="evidence" value="ECO:0007669"/>
    <property type="project" value="UniProtKB-SubCell"/>
</dbReference>
<dbReference type="InterPro" id="IPR032675">
    <property type="entry name" value="LRR_dom_sf"/>
</dbReference>
<evidence type="ECO:0000256" key="4">
    <source>
        <dbReference type="ARBA" id="ARBA00022729"/>
    </source>
</evidence>
<accession>A0A7S2FEE1</accession>
<keyword evidence="3" id="KW-0812">Transmembrane</keyword>
<keyword evidence="4" id="KW-0732">Signal</keyword>
<protein>
    <submittedName>
        <fullName evidence="11">Uncharacterized protein</fullName>
    </submittedName>
</protein>
<dbReference type="AlphaFoldDB" id="A0A7S2FEE1"/>
<keyword evidence="7" id="KW-0675">Receptor</keyword>
<dbReference type="SUPFAM" id="SSF52047">
    <property type="entry name" value="RNI-like"/>
    <property type="match status" value="1"/>
</dbReference>
<sequence length="525" mass="56684">MPETVQLKHANMGPPVDLVTVGTSGRIIKLHLGNNKLKCKQFPSSALYGLPQLVELDLSDNPGLLGEIPDTIVSLHFLKVLNLSGCPHLRGTIPVTAAGRPGISSLTFLEKLYLNGCGKITGPIPPEMGTMSSLKVIDLKRCEGLRGAFPDLSQLSQLRELHCGGCIGLTGEVAGLIPLETLEVLSLAYCIGLTGPLPLGTMQRGGGMKLKVINFEGASGLSGEIPTVVQHGAIVKEAQRIYTMLIVHAQELCNGSELNLPFDSQQSLDASTLRLQKKVNEAFESLWAVYPDKDERRHRDEQRDLGSVRAKGAAKPNRRGSIGFGFKTAAREMFRVSLRNKALKRADAAKRSESDIREMKLPGGNTYTAGKIKEYLRPHVRDLLAHLVTTVSAKNDLIKKAMSENHPFDMVVNLMDGPISHELPPAPYAANLRERRFEYISFKDCTGLTKDALDGKLPVFKLHHTMRGQAYDQTKILEESQELEEGGGGGGGGVGVAGRGTSASKGLITIESPAGKVPIHFDGGL</sequence>